<proteinExistence type="predicted"/>
<dbReference type="Pfam" id="PF01266">
    <property type="entry name" value="DAO"/>
    <property type="match status" value="1"/>
</dbReference>
<feature type="region of interest" description="Disordered" evidence="1">
    <location>
        <begin position="1"/>
        <end position="35"/>
    </location>
</feature>
<dbReference type="InterPro" id="IPR006076">
    <property type="entry name" value="FAD-dep_OxRdtase"/>
</dbReference>
<keyword evidence="4" id="KW-1185">Reference proteome</keyword>
<feature type="compositionally biased region" description="Low complexity" evidence="1">
    <location>
        <begin position="10"/>
        <end position="23"/>
    </location>
</feature>
<gene>
    <name evidence="3" type="ORF">KSP40_PGU016399</name>
</gene>
<dbReference type="InterPro" id="IPR036188">
    <property type="entry name" value="FAD/NAD-bd_sf"/>
</dbReference>
<comment type="caution">
    <text evidence="3">The sequence shown here is derived from an EMBL/GenBank/DDBJ whole genome shotgun (WGS) entry which is preliminary data.</text>
</comment>
<evidence type="ECO:0000259" key="2">
    <source>
        <dbReference type="Pfam" id="PF01266"/>
    </source>
</evidence>
<evidence type="ECO:0000313" key="4">
    <source>
        <dbReference type="Proteomes" id="UP001412067"/>
    </source>
</evidence>
<sequence length="456" mass="49992">MEAAASYLLSSGRRPSPPSFRGRSPIHHPSARSDHRRFLCSQESIRRSARYAVLGAGFAGLSVTWHLLQHSSKECHISIDIYDEAGLGGGASGVSGGLLHPYSPKAKILWRGSESWKECLKLLAAAERAVERRDSARRSHNQPCSFDGPIILKRQYFLLHIEGILRPATNEAKVEILKENAQNCLKNCTLEVLDGKAAERLVPNLAVPLDFAIYMPQAMNIHPKRYLQALFFACKDFADEASSLRVAKAEVRLLKEHVNSLLELDEKYDAVIICLGAQAGMLPELSENLPLRKCRGIIAELDLSTDIEEYGSQSPSILSNAWLAFQSPRSVLMGSTWEWGSTNHVSHVTLQEAEKAFKEMLPKASAVYPAIKKWDFAGARAALRAMPPLTPLGSLPLLGCVAASCRHWLVGGLGSRGLLYHGLLGKLTAQAVISADEAVLPSELTSWKSRVQTETA</sequence>
<dbReference type="PANTHER" id="PTHR13847">
    <property type="entry name" value="SARCOSINE DEHYDROGENASE-RELATED"/>
    <property type="match status" value="1"/>
</dbReference>
<feature type="domain" description="FAD dependent oxidoreductase" evidence="2">
    <location>
        <begin position="51"/>
        <end position="430"/>
    </location>
</feature>
<dbReference type="PANTHER" id="PTHR13847:SF261">
    <property type="entry name" value="FAD-DEPENDENT OXIDOREDUCTASE FAMILY PROTEIN"/>
    <property type="match status" value="1"/>
</dbReference>
<accession>A0ABR2LYP9</accession>
<reference evidence="3 4" key="1">
    <citation type="journal article" date="2022" name="Nat. Plants">
        <title>Genomes of leafy and leafless Platanthera orchids illuminate the evolution of mycoheterotrophy.</title>
        <authorList>
            <person name="Li M.H."/>
            <person name="Liu K.W."/>
            <person name="Li Z."/>
            <person name="Lu H.C."/>
            <person name="Ye Q.L."/>
            <person name="Zhang D."/>
            <person name="Wang J.Y."/>
            <person name="Li Y.F."/>
            <person name="Zhong Z.M."/>
            <person name="Liu X."/>
            <person name="Yu X."/>
            <person name="Liu D.K."/>
            <person name="Tu X.D."/>
            <person name="Liu B."/>
            <person name="Hao Y."/>
            <person name="Liao X.Y."/>
            <person name="Jiang Y.T."/>
            <person name="Sun W.H."/>
            <person name="Chen J."/>
            <person name="Chen Y.Q."/>
            <person name="Ai Y."/>
            <person name="Zhai J.W."/>
            <person name="Wu S.S."/>
            <person name="Zhou Z."/>
            <person name="Hsiao Y.Y."/>
            <person name="Wu W.L."/>
            <person name="Chen Y.Y."/>
            <person name="Lin Y.F."/>
            <person name="Hsu J.L."/>
            <person name="Li C.Y."/>
            <person name="Wang Z.W."/>
            <person name="Zhao X."/>
            <person name="Zhong W.Y."/>
            <person name="Ma X.K."/>
            <person name="Ma L."/>
            <person name="Huang J."/>
            <person name="Chen G.Z."/>
            <person name="Huang M.Z."/>
            <person name="Huang L."/>
            <person name="Peng D.H."/>
            <person name="Luo Y.B."/>
            <person name="Zou S.Q."/>
            <person name="Chen S.P."/>
            <person name="Lan S."/>
            <person name="Tsai W.C."/>
            <person name="Van de Peer Y."/>
            <person name="Liu Z.J."/>
        </authorList>
    </citation>
    <scope>NUCLEOTIDE SEQUENCE [LARGE SCALE GENOMIC DNA]</scope>
    <source>
        <strain evidence="3">Lor288</strain>
    </source>
</reference>
<dbReference type="Gene3D" id="3.30.9.10">
    <property type="entry name" value="D-Amino Acid Oxidase, subunit A, domain 2"/>
    <property type="match status" value="1"/>
</dbReference>
<evidence type="ECO:0000256" key="1">
    <source>
        <dbReference type="SAM" id="MobiDB-lite"/>
    </source>
</evidence>
<dbReference type="Gene3D" id="3.50.50.60">
    <property type="entry name" value="FAD/NAD(P)-binding domain"/>
    <property type="match status" value="1"/>
</dbReference>
<organism evidence="3 4">
    <name type="scientific">Platanthera guangdongensis</name>
    <dbReference type="NCBI Taxonomy" id="2320717"/>
    <lineage>
        <taxon>Eukaryota</taxon>
        <taxon>Viridiplantae</taxon>
        <taxon>Streptophyta</taxon>
        <taxon>Embryophyta</taxon>
        <taxon>Tracheophyta</taxon>
        <taxon>Spermatophyta</taxon>
        <taxon>Magnoliopsida</taxon>
        <taxon>Liliopsida</taxon>
        <taxon>Asparagales</taxon>
        <taxon>Orchidaceae</taxon>
        <taxon>Orchidoideae</taxon>
        <taxon>Orchideae</taxon>
        <taxon>Orchidinae</taxon>
        <taxon>Platanthera</taxon>
    </lineage>
</organism>
<dbReference type="EMBL" id="JBBWWR010000014">
    <property type="protein sequence ID" value="KAK8953599.1"/>
    <property type="molecule type" value="Genomic_DNA"/>
</dbReference>
<protein>
    <recommendedName>
        <fullName evidence="2">FAD dependent oxidoreductase domain-containing protein</fullName>
    </recommendedName>
</protein>
<dbReference type="SUPFAM" id="SSF51905">
    <property type="entry name" value="FAD/NAD(P)-binding domain"/>
    <property type="match status" value="1"/>
</dbReference>
<name>A0ABR2LYP9_9ASPA</name>
<evidence type="ECO:0000313" key="3">
    <source>
        <dbReference type="EMBL" id="KAK8953599.1"/>
    </source>
</evidence>
<dbReference type="Proteomes" id="UP001412067">
    <property type="component" value="Unassembled WGS sequence"/>
</dbReference>